<feature type="compositionally biased region" description="Polar residues" evidence="1">
    <location>
        <begin position="67"/>
        <end position="76"/>
    </location>
</feature>
<sequence>MLMGQLRRKDLQIFGIIVDYYLSTPQPSQELCTALAPPSHPRVISIPRNPFVSSSHPTQGKEKARGMNSNSFANMN</sequence>
<reference evidence="2 3" key="1">
    <citation type="submission" date="2024-01" db="EMBL/GenBank/DDBJ databases">
        <title>The genomes of 5 underutilized Papilionoideae crops provide insights into root nodulation and disease resistance.</title>
        <authorList>
            <person name="Yuan L."/>
        </authorList>
    </citation>
    <scope>NUCLEOTIDE SEQUENCE [LARGE SCALE GENOMIC DNA]</scope>
    <source>
        <strain evidence="2">LY-2023</strain>
        <tissue evidence="2">Leaf</tissue>
    </source>
</reference>
<feature type="region of interest" description="Disordered" evidence="1">
    <location>
        <begin position="47"/>
        <end position="76"/>
    </location>
</feature>
<keyword evidence="3" id="KW-1185">Reference proteome</keyword>
<evidence type="ECO:0000256" key="1">
    <source>
        <dbReference type="SAM" id="MobiDB-lite"/>
    </source>
</evidence>
<organism evidence="2 3">
    <name type="scientific">Clitoria ternatea</name>
    <name type="common">Butterfly pea</name>
    <dbReference type="NCBI Taxonomy" id="43366"/>
    <lineage>
        <taxon>Eukaryota</taxon>
        <taxon>Viridiplantae</taxon>
        <taxon>Streptophyta</taxon>
        <taxon>Embryophyta</taxon>
        <taxon>Tracheophyta</taxon>
        <taxon>Spermatophyta</taxon>
        <taxon>Magnoliopsida</taxon>
        <taxon>eudicotyledons</taxon>
        <taxon>Gunneridae</taxon>
        <taxon>Pentapetalae</taxon>
        <taxon>rosids</taxon>
        <taxon>fabids</taxon>
        <taxon>Fabales</taxon>
        <taxon>Fabaceae</taxon>
        <taxon>Papilionoideae</taxon>
        <taxon>50 kb inversion clade</taxon>
        <taxon>NPAAA clade</taxon>
        <taxon>indigoferoid/millettioid clade</taxon>
        <taxon>Phaseoleae</taxon>
        <taxon>Clitoria</taxon>
    </lineage>
</organism>
<evidence type="ECO:0000313" key="2">
    <source>
        <dbReference type="EMBL" id="KAK7310907.1"/>
    </source>
</evidence>
<dbReference type="AlphaFoldDB" id="A0AAN9PUS3"/>
<name>A0AAN9PUS3_CLITE</name>
<proteinExistence type="predicted"/>
<dbReference type="EMBL" id="JAYKXN010000002">
    <property type="protein sequence ID" value="KAK7310907.1"/>
    <property type="molecule type" value="Genomic_DNA"/>
</dbReference>
<gene>
    <name evidence="2" type="ORF">RJT34_08696</name>
</gene>
<evidence type="ECO:0000313" key="3">
    <source>
        <dbReference type="Proteomes" id="UP001359559"/>
    </source>
</evidence>
<comment type="caution">
    <text evidence="2">The sequence shown here is derived from an EMBL/GenBank/DDBJ whole genome shotgun (WGS) entry which is preliminary data.</text>
</comment>
<protein>
    <submittedName>
        <fullName evidence="2">Uncharacterized protein</fullName>
    </submittedName>
</protein>
<accession>A0AAN9PUS3</accession>
<dbReference type="Proteomes" id="UP001359559">
    <property type="component" value="Unassembled WGS sequence"/>
</dbReference>